<proteinExistence type="predicted"/>
<dbReference type="Proteomes" id="UP001420932">
    <property type="component" value="Unassembled WGS sequence"/>
</dbReference>
<sequence length="108" mass="12561">MLVNVSCGNCLTYLPLRSSLPSIFREKFTIGVTNVNNIHWVRIKFKDDAPLLPIFPLWNTFVESDAKEWGTRFRVQERTPVMHSQQGTSDVIDLSEPKSFKQLQYQIF</sequence>
<organism evidence="1 2">
    <name type="scientific">Stephania yunnanensis</name>
    <dbReference type="NCBI Taxonomy" id="152371"/>
    <lineage>
        <taxon>Eukaryota</taxon>
        <taxon>Viridiplantae</taxon>
        <taxon>Streptophyta</taxon>
        <taxon>Embryophyta</taxon>
        <taxon>Tracheophyta</taxon>
        <taxon>Spermatophyta</taxon>
        <taxon>Magnoliopsida</taxon>
        <taxon>Ranunculales</taxon>
        <taxon>Menispermaceae</taxon>
        <taxon>Menispermoideae</taxon>
        <taxon>Cissampelideae</taxon>
        <taxon>Stephania</taxon>
    </lineage>
</organism>
<reference evidence="1 2" key="1">
    <citation type="submission" date="2024-01" db="EMBL/GenBank/DDBJ databases">
        <title>Genome assemblies of Stephania.</title>
        <authorList>
            <person name="Yang L."/>
        </authorList>
    </citation>
    <scope>NUCLEOTIDE SEQUENCE [LARGE SCALE GENOMIC DNA]</scope>
    <source>
        <strain evidence="1">YNDBR</strain>
        <tissue evidence="1">Leaf</tissue>
    </source>
</reference>
<dbReference type="AlphaFoldDB" id="A0AAP0PGI0"/>
<evidence type="ECO:0000313" key="1">
    <source>
        <dbReference type="EMBL" id="KAK9143167.1"/>
    </source>
</evidence>
<dbReference type="EMBL" id="JBBNAF010000005">
    <property type="protein sequence ID" value="KAK9143167.1"/>
    <property type="molecule type" value="Genomic_DNA"/>
</dbReference>
<gene>
    <name evidence="1" type="ORF">Syun_012567</name>
</gene>
<evidence type="ECO:0000313" key="2">
    <source>
        <dbReference type="Proteomes" id="UP001420932"/>
    </source>
</evidence>
<keyword evidence="2" id="KW-1185">Reference proteome</keyword>
<comment type="caution">
    <text evidence="1">The sequence shown here is derived from an EMBL/GenBank/DDBJ whole genome shotgun (WGS) entry which is preliminary data.</text>
</comment>
<protein>
    <submittedName>
        <fullName evidence="1">Uncharacterized protein</fullName>
    </submittedName>
</protein>
<name>A0AAP0PGI0_9MAGN</name>
<accession>A0AAP0PGI0</accession>